<dbReference type="InterPro" id="IPR010923">
    <property type="entry name" value="T(6)A37_SUA5"/>
</dbReference>
<evidence type="ECO:0000259" key="15">
    <source>
        <dbReference type="PROSITE" id="PS51163"/>
    </source>
</evidence>
<dbReference type="FunFam" id="3.90.870.10:FF:000008">
    <property type="entry name" value="Threonylcarbamoyl-AMP synthase"/>
    <property type="match status" value="1"/>
</dbReference>
<feature type="binding site" evidence="14">
    <location>
        <position position="181"/>
    </location>
    <ligand>
        <name>ATP</name>
        <dbReference type="ChEBI" id="CHEBI:30616"/>
    </ligand>
</feature>
<dbReference type="GO" id="GO:0005737">
    <property type="term" value="C:cytoplasm"/>
    <property type="evidence" value="ECO:0007669"/>
    <property type="project" value="UniProtKB-SubCell"/>
</dbReference>
<keyword evidence="17" id="KW-1185">Reference proteome</keyword>
<feature type="binding site" evidence="14">
    <location>
        <position position="277"/>
    </location>
    <ligand>
        <name>ATP</name>
        <dbReference type="ChEBI" id="CHEBI:30616"/>
    </ligand>
</feature>
<dbReference type="InterPro" id="IPR038385">
    <property type="entry name" value="Sua5/YwlC_C"/>
</dbReference>
<evidence type="ECO:0000313" key="16">
    <source>
        <dbReference type="EMBL" id="GAC41437.1"/>
    </source>
</evidence>
<feature type="binding site" evidence="14">
    <location>
        <position position="171"/>
    </location>
    <ligand>
        <name>L-threonine</name>
        <dbReference type="ChEBI" id="CHEBI:57926"/>
    </ligand>
</feature>
<dbReference type="Proteomes" id="UP000029453">
    <property type="component" value="Unassembled WGS sequence"/>
</dbReference>
<keyword evidence="10 13" id="KW-0067">ATP-binding</keyword>
<feature type="binding site" evidence="14">
    <location>
        <position position="64"/>
    </location>
    <ligand>
        <name>L-threonine</name>
        <dbReference type="ChEBI" id="CHEBI:57926"/>
    </ligand>
</feature>
<dbReference type="PANTHER" id="PTHR17490:SF16">
    <property type="entry name" value="THREONYLCARBAMOYL-AMP SYNTHASE"/>
    <property type="match status" value="1"/>
</dbReference>
<evidence type="ECO:0000256" key="12">
    <source>
        <dbReference type="ARBA" id="ARBA00048366"/>
    </source>
</evidence>
<dbReference type="PIRSF" id="PIRSF004930">
    <property type="entry name" value="Tln_factor_SUA5"/>
    <property type="match status" value="1"/>
</dbReference>
<keyword evidence="9 13" id="KW-0547">Nucleotide-binding</keyword>
<dbReference type="EMBL" id="BALG01000031">
    <property type="protein sequence ID" value="GAC41437.1"/>
    <property type="molecule type" value="Genomic_DNA"/>
</dbReference>
<dbReference type="Pfam" id="PF01300">
    <property type="entry name" value="Sua5_yciO_yrdC"/>
    <property type="match status" value="1"/>
</dbReference>
<evidence type="ECO:0000256" key="5">
    <source>
        <dbReference type="ARBA" id="ARBA00022490"/>
    </source>
</evidence>
<sequence length="389" mass="40817">MNVMNPFNEPKLTDQPAEAAVGCEGEATKHWTVDAERPLEEQPAIMEAAALLAAGGTVAFPTETVYGLGANARDTQAVERIFAAKGRPSDNPLIVHIADMAMLDELVEPFGRTARRLMERFWPGPLTIVLPACPGAVSPRVTAGLDTVGVRMPAHRTALALIRAAACPVAAPSANRSGRPSPTRAGHVAEDLDGRIGGIVDGGPTGVGVESTVVELHGDRIHVLRPGGVTTAMLREIAAALTIDPAVDPDGGLVASAAQEAGEALAPRSPGMKYAHYAPQGTLAIVQSFSTEAALCRIQAELDAARQRGERTGVLAFTEHAAVYRADVVVPLGSVSAPEEAAHRLYEGLRRFDEEGVSFIMAEACSTEGIGLAVMNRLLKAAGHRMIRC</sequence>
<dbReference type="AlphaFoldDB" id="M9L8D7"/>
<feature type="binding site" evidence="14">
    <location>
        <position position="211"/>
    </location>
    <ligand>
        <name>L-threonine</name>
        <dbReference type="ChEBI" id="CHEBI:57926"/>
    </ligand>
</feature>
<accession>M9L8D7</accession>
<evidence type="ECO:0000256" key="11">
    <source>
        <dbReference type="ARBA" id="ARBA00029774"/>
    </source>
</evidence>
<feature type="domain" description="YrdC-like" evidence="15">
    <location>
        <begin position="42"/>
        <end position="229"/>
    </location>
</feature>
<keyword evidence="8 13" id="KW-0548">Nucleotidyltransferase</keyword>
<protein>
    <recommendedName>
        <fullName evidence="4 13">Threonylcarbamoyl-AMP synthase</fullName>
        <shortName evidence="13">TC-AMP synthase</shortName>
        <ecNumber evidence="3 13">2.7.7.87</ecNumber>
    </recommendedName>
    <alternativeName>
        <fullName evidence="11 13">L-threonylcarbamoyladenylate synthase</fullName>
    </alternativeName>
</protein>
<evidence type="ECO:0000256" key="4">
    <source>
        <dbReference type="ARBA" id="ARBA00015492"/>
    </source>
</evidence>
<evidence type="ECO:0000256" key="2">
    <source>
        <dbReference type="ARBA" id="ARBA00007663"/>
    </source>
</evidence>
<evidence type="ECO:0000256" key="13">
    <source>
        <dbReference type="PIRNR" id="PIRNR004930"/>
    </source>
</evidence>
<dbReference type="Gene3D" id="3.40.50.11030">
    <property type="entry name" value="Threonylcarbamoyl-AMP synthase, C-terminal domain"/>
    <property type="match status" value="1"/>
</dbReference>
<feature type="binding site" evidence="14">
    <location>
        <position position="87"/>
    </location>
    <ligand>
        <name>ATP</name>
        <dbReference type="ChEBI" id="CHEBI:30616"/>
    </ligand>
</feature>
<dbReference type="RefSeq" id="WP_006284748.1">
    <property type="nucleotide sequence ID" value="NZ_BALG01000031.1"/>
</dbReference>
<evidence type="ECO:0000313" key="17">
    <source>
        <dbReference type="Proteomes" id="UP000029453"/>
    </source>
</evidence>
<dbReference type="Gene3D" id="3.90.870.10">
    <property type="entry name" value="DHBP synthase"/>
    <property type="match status" value="1"/>
</dbReference>
<name>M9L8D7_PAEPP</name>
<dbReference type="InterPro" id="IPR006070">
    <property type="entry name" value="Sua5-like_dom"/>
</dbReference>
<dbReference type="GO" id="GO:0000049">
    <property type="term" value="F:tRNA binding"/>
    <property type="evidence" value="ECO:0007669"/>
    <property type="project" value="TreeGrafter"/>
</dbReference>
<evidence type="ECO:0000256" key="14">
    <source>
        <dbReference type="PIRSR" id="PIRSR004930-1"/>
    </source>
</evidence>
<feature type="binding site" evidence="14">
    <location>
        <position position="96"/>
    </location>
    <ligand>
        <name>L-threonine</name>
        <dbReference type="ChEBI" id="CHEBI:57926"/>
    </ligand>
</feature>
<comment type="similarity">
    <text evidence="2 13">Belongs to the SUA5 family.</text>
</comment>
<evidence type="ECO:0000256" key="7">
    <source>
        <dbReference type="ARBA" id="ARBA00022694"/>
    </source>
</evidence>
<evidence type="ECO:0000256" key="9">
    <source>
        <dbReference type="ARBA" id="ARBA00022741"/>
    </source>
</evidence>
<evidence type="ECO:0000256" key="3">
    <source>
        <dbReference type="ARBA" id="ARBA00012584"/>
    </source>
</evidence>
<dbReference type="InterPro" id="IPR017945">
    <property type="entry name" value="DHBP_synth_RibB-like_a/b_dom"/>
</dbReference>
<organism evidence="16 17">
    <name type="scientific">Paenibacillus popilliae ATCC 14706</name>
    <dbReference type="NCBI Taxonomy" id="1212764"/>
    <lineage>
        <taxon>Bacteria</taxon>
        <taxon>Bacillati</taxon>
        <taxon>Bacillota</taxon>
        <taxon>Bacilli</taxon>
        <taxon>Bacillales</taxon>
        <taxon>Paenibacillaceae</taxon>
        <taxon>Paenibacillus</taxon>
    </lineage>
</organism>
<keyword evidence="6 13" id="KW-0808">Transferase</keyword>
<dbReference type="InterPro" id="IPR005145">
    <property type="entry name" value="Sua5_C"/>
</dbReference>
<keyword evidence="5 13" id="KW-0963">Cytoplasm</keyword>
<dbReference type="GO" id="GO:0003725">
    <property type="term" value="F:double-stranded RNA binding"/>
    <property type="evidence" value="ECO:0007669"/>
    <property type="project" value="UniProtKB-UniRule"/>
</dbReference>
<feature type="binding site" evidence="14">
    <location>
        <position position="91"/>
    </location>
    <ligand>
        <name>ATP</name>
        <dbReference type="ChEBI" id="CHEBI:30616"/>
    </ligand>
</feature>
<feature type="binding site" evidence="14">
    <location>
        <position position="173"/>
    </location>
    <ligand>
        <name>ATP</name>
        <dbReference type="ChEBI" id="CHEBI:30616"/>
    </ligand>
</feature>
<dbReference type="NCBIfam" id="TIGR00057">
    <property type="entry name" value="L-threonylcarbamoyladenylate synthase"/>
    <property type="match status" value="1"/>
</dbReference>
<evidence type="ECO:0000256" key="10">
    <source>
        <dbReference type="ARBA" id="ARBA00022840"/>
    </source>
</evidence>
<comment type="subcellular location">
    <subcellularLocation>
        <location evidence="1 13">Cytoplasm</location>
    </subcellularLocation>
</comment>
<reference evidence="16 17" key="1">
    <citation type="submission" date="2012-10" db="EMBL/GenBank/DDBJ databases">
        <title>Draft Genome Sequence of Paenibacillus popilliae ATCC 14706T.</title>
        <authorList>
            <person name="Iiyama K."/>
            <person name="Mori K."/>
            <person name="Mon H."/>
            <person name="Chieda Y."/>
            <person name="Lee J.M."/>
            <person name="Kusakabe T."/>
            <person name="Tashiro K."/>
            <person name="Asano S."/>
            <person name="Yasunaga-Aoki C."/>
            <person name="Shimizu S."/>
        </authorList>
    </citation>
    <scope>NUCLEOTIDE SEQUENCE [LARGE SCALE GENOMIC DNA]</scope>
    <source>
        <strain evidence="16 17">ATCC 14706</strain>
    </source>
</reference>
<dbReference type="SUPFAM" id="SSF55821">
    <property type="entry name" value="YrdC/RibB"/>
    <property type="match status" value="1"/>
</dbReference>
<evidence type="ECO:0000256" key="1">
    <source>
        <dbReference type="ARBA" id="ARBA00004496"/>
    </source>
</evidence>
<comment type="caution">
    <text evidence="16">The sequence shown here is derived from an EMBL/GenBank/DDBJ whole genome shotgun (WGS) entry which is preliminary data.</text>
</comment>
<dbReference type="PROSITE" id="PS51163">
    <property type="entry name" value="YRDC"/>
    <property type="match status" value="1"/>
</dbReference>
<comment type="catalytic activity">
    <reaction evidence="12 13">
        <text>L-threonine + hydrogencarbonate + ATP = L-threonylcarbamoyladenylate + diphosphate + H2O</text>
        <dbReference type="Rhea" id="RHEA:36407"/>
        <dbReference type="ChEBI" id="CHEBI:15377"/>
        <dbReference type="ChEBI" id="CHEBI:17544"/>
        <dbReference type="ChEBI" id="CHEBI:30616"/>
        <dbReference type="ChEBI" id="CHEBI:33019"/>
        <dbReference type="ChEBI" id="CHEBI:57926"/>
        <dbReference type="ChEBI" id="CHEBI:73682"/>
        <dbReference type="EC" id="2.7.7.87"/>
    </reaction>
</comment>
<dbReference type="InterPro" id="IPR050156">
    <property type="entry name" value="TC-AMP_synthase_SUA5"/>
</dbReference>
<keyword evidence="7 13" id="KW-0819">tRNA processing</keyword>
<dbReference type="GO" id="GO:0005524">
    <property type="term" value="F:ATP binding"/>
    <property type="evidence" value="ECO:0007669"/>
    <property type="project" value="UniProtKB-UniRule"/>
</dbReference>
<comment type="function">
    <text evidence="13">Required for the formation of a threonylcarbamoyl group on adenosine at position 37 (t(6)A37) in tRNAs that read codons beginning with adenine.</text>
</comment>
<dbReference type="GO" id="GO:0008033">
    <property type="term" value="P:tRNA processing"/>
    <property type="evidence" value="ECO:0007669"/>
    <property type="project" value="UniProtKB-KW"/>
</dbReference>
<dbReference type="GO" id="GO:0006450">
    <property type="term" value="P:regulation of translational fidelity"/>
    <property type="evidence" value="ECO:0007669"/>
    <property type="project" value="TreeGrafter"/>
</dbReference>
<feature type="binding site" evidence="14">
    <location>
        <position position="147"/>
    </location>
    <ligand>
        <name>ATP</name>
        <dbReference type="ChEBI" id="CHEBI:30616"/>
    </ligand>
</feature>
<evidence type="ECO:0000256" key="6">
    <source>
        <dbReference type="ARBA" id="ARBA00022679"/>
    </source>
</evidence>
<dbReference type="OrthoDB" id="9814580at2"/>
<proteinExistence type="inferred from homology"/>
<feature type="binding site" evidence="14">
    <location>
        <position position="151"/>
    </location>
    <ligand>
        <name>L-threonine</name>
        <dbReference type="ChEBI" id="CHEBI:57926"/>
    </ligand>
</feature>
<dbReference type="PANTHER" id="PTHR17490">
    <property type="entry name" value="SUA5"/>
    <property type="match status" value="1"/>
</dbReference>
<feature type="binding site" evidence="14">
    <location>
        <position position="225"/>
    </location>
    <ligand>
        <name>ATP</name>
        <dbReference type="ChEBI" id="CHEBI:30616"/>
    </ligand>
</feature>
<gene>
    <name evidence="16" type="ORF">PPOP_0787</name>
</gene>
<dbReference type="Pfam" id="PF03481">
    <property type="entry name" value="Sua5_C"/>
    <property type="match status" value="1"/>
</dbReference>
<dbReference type="EC" id="2.7.7.87" evidence="3 13"/>
<dbReference type="GO" id="GO:0061710">
    <property type="term" value="F:L-threonylcarbamoyladenylate synthase"/>
    <property type="evidence" value="ECO:0007669"/>
    <property type="project" value="UniProtKB-EC"/>
</dbReference>
<evidence type="ECO:0000256" key="8">
    <source>
        <dbReference type="ARBA" id="ARBA00022695"/>
    </source>
</evidence>